<protein>
    <submittedName>
        <fullName evidence="1">Uncharacterized protein</fullName>
    </submittedName>
</protein>
<proteinExistence type="predicted"/>
<reference evidence="1" key="1">
    <citation type="submission" date="2022-09" db="EMBL/GenBank/DDBJ databases">
        <title>Actin cytoskeleton and complex cell architecture in an #Asgard archaeon.</title>
        <authorList>
            <person name="Ponce Toledo R.I."/>
            <person name="Schleper C."/>
            <person name="Rodrigues Oliveira T."/>
            <person name="Wollweber F."/>
            <person name="Xu J."/>
            <person name="Rittmann S."/>
            <person name="Klingl A."/>
            <person name="Pilhofer M."/>
        </authorList>
    </citation>
    <scope>NUCLEOTIDE SEQUENCE</scope>
    <source>
        <strain evidence="1">B-35</strain>
    </source>
</reference>
<dbReference type="Proteomes" id="UP001208689">
    <property type="component" value="Chromosome"/>
</dbReference>
<sequence>MVMLDYEVLLLPEWFALQKNPPISLSNIPSLRLFGSFLNEHSLQMAWHLTSLDNREVLGLLDRENHFHSVPSRTIQLIFFPISRTFNINVSIKQSLINLLENHPREDKNLPDFNNLICEASSEVEKSQQEFINLYFNENISNEESPEFEFRVNKFLFGALTAHYLEIIRIFPQIEIRNHKYSGIPMNFSMDDFLNKILLTELKSIHLQA</sequence>
<evidence type="ECO:0000313" key="2">
    <source>
        <dbReference type="Proteomes" id="UP001208689"/>
    </source>
</evidence>
<accession>A0ABY6HP50</accession>
<dbReference type="EMBL" id="CP104013">
    <property type="protein sequence ID" value="UYP45300.1"/>
    <property type="molecule type" value="Genomic_DNA"/>
</dbReference>
<gene>
    <name evidence="1" type="ORF">NEF87_001585</name>
</gene>
<name>A0ABY6HP50_9ARCH</name>
<keyword evidence="2" id="KW-1185">Reference proteome</keyword>
<evidence type="ECO:0000313" key="1">
    <source>
        <dbReference type="EMBL" id="UYP45300.1"/>
    </source>
</evidence>
<organism evidence="1 2">
    <name type="scientific">Candidatus Lokiarchaeum ossiferum</name>
    <dbReference type="NCBI Taxonomy" id="2951803"/>
    <lineage>
        <taxon>Archaea</taxon>
        <taxon>Promethearchaeati</taxon>
        <taxon>Promethearchaeota</taxon>
        <taxon>Promethearchaeia</taxon>
        <taxon>Promethearchaeales</taxon>
        <taxon>Promethearchaeaceae</taxon>
        <taxon>Candidatus Lokiarchaeum</taxon>
    </lineage>
</organism>